<dbReference type="SUPFAM" id="SSF51905">
    <property type="entry name" value="FAD/NAD(P)-binding domain"/>
    <property type="match status" value="1"/>
</dbReference>
<sequence>MGIAVVVGGGCSGVLATRELLRAGWHVVLVDPGARPGRGLAYSTAAPWHLLNSPVAAMSADPDRPDDFLRWCRQRDPHTGPADFVPRSWYGDYLTEVLRAADETAQGRLTVQRGRVARIFEPSGSGGPLTVLLADDVVIPADRVVLALGHPAPSAPARLDAAAARSGAYVADPWRPGVLDTLPEGPILLIGTGLTAVDVALTLSNAGRHDLTAVSRHGLLPQPHRRSAAPGPDTATTRATQLIATTAGAAAPAPTPATAAVAVSTSAAAGMSAPVPPGSAAARVQAALPELLASGSTAGLLRSLRRLAADTGDWRAVFDALRPHWDALWQSLPEPGQHRFLRHLARYWEVHRHRMAPAVADSTTALRDSGSLRVRAAELCGIEAADHGVRVVLRERHGGAITTATFAAVVNCTGPGRIVESDPLVRALVAEGMARPGPYRLGLDTDPHGALLRRDGSAHPALWTLGPTRRGVLWETTAAPEIRAQARALAVALGDAGDRAPVAECVEF</sequence>
<dbReference type="RefSeq" id="WP_203693857.1">
    <property type="nucleotide sequence ID" value="NZ_BAAALC010000017.1"/>
</dbReference>
<dbReference type="InterPro" id="IPR052189">
    <property type="entry name" value="L-asp_N-monooxygenase_NS-form"/>
</dbReference>
<dbReference type="PANTHER" id="PTHR40254">
    <property type="entry name" value="BLR0577 PROTEIN"/>
    <property type="match status" value="1"/>
</dbReference>
<dbReference type="EMBL" id="BONI01000035">
    <property type="protein sequence ID" value="GIG07514.1"/>
    <property type="molecule type" value="Genomic_DNA"/>
</dbReference>
<comment type="caution">
    <text evidence="2">The sequence shown here is derived from an EMBL/GenBank/DDBJ whole genome shotgun (WGS) entry which is preliminary data.</text>
</comment>
<gene>
    <name evidence="2" type="ORF">Cco03nite_42140</name>
</gene>
<protein>
    <submittedName>
        <fullName evidence="2">Pyridine nucleotide-disulfide oxidoreductase</fullName>
    </submittedName>
</protein>
<dbReference type="Pfam" id="PF13454">
    <property type="entry name" value="NAD_binding_9"/>
    <property type="match status" value="1"/>
</dbReference>
<dbReference type="InterPro" id="IPR036188">
    <property type="entry name" value="FAD/NAD-bd_sf"/>
</dbReference>
<organism evidence="2 3">
    <name type="scientific">Catellatospora coxensis</name>
    <dbReference type="NCBI Taxonomy" id="310354"/>
    <lineage>
        <taxon>Bacteria</taxon>
        <taxon>Bacillati</taxon>
        <taxon>Actinomycetota</taxon>
        <taxon>Actinomycetes</taxon>
        <taxon>Micromonosporales</taxon>
        <taxon>Micromonosporaceae</taxon>
        <taxon>Catellatospora</taxon>
    </lineage>
</organism>
<dbReference type="AlphaFoldDB" id="A0A8J3KY23"/>
<evidence type="ECO:0000313" key="2">
    <source>
        <dbReference type="EMBL" id="GIG07514.1"/>
    </source>
</evidence>
<proteinExistence type="predicted"/>
<dbReference type="PANTHER" id="PTHR40254:SF1">
    <property type="entry name" value="BLR0577 PROTEIN"/>
    <property type="match status" value="1"/>
</dbReference>
<dbReference type="Proteomes" id="UP000630887">
    <property type="component" value="Unassembled WGS sequence"/>
</dbReference>
<evidence type="ECO:0000259" key="1">
    <source>
        <dbReference type="Pfam" id="PF13454"/>
    </source>
</evidence>
<name>A0A8J3KY23_9ACTN</name>
<keyword evidence="3" id="KW-1185">Reference proteome</keyword>
<dbReference type="Gene3D" id="3.50.50.60">
    <property type="entry name" value="FAD/NAD(P)-binding domain"/>
    <property type="match status" value="1"/>
</dbReference>
<feature type="domain" description="FAD-dependent urate hydroxylase HpyO/Asp monooxygenase CreE-like FAD/NAD(P)-binding" evidence="1">
    <location>
        <begin position="5"/>
        <end position="150"/>
    </location>
</feature>
<reference evidence="2 3" key="1">
    <citation type="submission" date="2021-01" db="EMBL/GenBank/DDBJ databases">
        <title>Whole genome shotgun sequence of Catellatospora coxensis NBRC 107359.</title>
        <authorList>
            <person name="Komaki H."/>
            <person name="Tamura T."/>
        </authorList>
    </citation>
    <scope>NUCLEOTIDE SEQUENCE [LARGE SCALE GENOMIC DNA]</scope>
    <source>
        <strain evidence="2 3">NBRC 107359</strain>
    </source>
</reference>
<dbReference type="InterPro" id="IPR038732">
    <property type="entry name" value="HpyO/CreE_NAD-binding"/>
</dbReference>
<accession>A0A8J3KY23</accession>
<evidence type="ECO:0000313" key="3">
    <source>
        <dbReference type="Proteomes" id="UP000630887"/>
    </source>
</evidence>